<protein>
    <submittedName>
        <fullName evidence="5">ABC transporter substrate-binding protein</fullName>
    </submittedName>
</protein>
<comment type="caution">
    <text evidence="5">The sequence shown here is derived from an EMBL/GenBank/DDBJ whole genome shotgun (WGS) entry which is preliminary data.</text>
</comment>
<reference evidence="5 6" key="1">
    <citation type="submission" date="2020-07" db="EMBL/GenBank/DDBJ databases">
        <title>Fungal Genomes of the International Space Station.</title>
        <authorList>
            <person name="Seuylemezian A."/>
            <person name="Singh N.K."/>
            <person name="Wood J."/>
            <person name="Venkateswaran K."/>
        </authorList>
    </citation>
    <scope>NUCLEOTIDE SEQUENCE [LARGE SCALE GENOMIC DNA]</scope>
    <source>
        <strain evidence="5 6">PL-B2</strain>
    </source>
</reference>
<feature type="signal peptide" evidence="3">
    <location>
        <begin position="1"/>
        <end position="24"/>
    </location>
</feature>
<evidence type="ECO:0000256" key="2">
    <source>
        <dbReference type="ARBA" id="ARBA00022729"/>
    </source>
</evidence>
<evidence type="ECO:0000313" key="5">
    <source>
        <dbReference type="EMBL" id="MBY0095535.1"/>
    </source>
</evidence>
<feature type="domain" description="Leucine-binding protein" evidence="4">
    <location>
        <begin position="44"/>
        <end position="355"/>
    </location>
</feature>
<dbReference type="PROSITE" id="PS51257">
    <property type="entry name" value="PROKAR_LIPOPROTEIN"/>
    <property type="match status" value="1"/>
</dbReference>
<proteinExistence type="inferred from homology"/>
<name>A0ABS7K030_9BACI</name>
<evidence type="ECO:0000313" key="6">
    <source>
        <dbReference type="Proteomes" id="UP000769780"/>
    </source>
</evidence>
<dbReference type="RefSeq" id="WP_221870593.1">
    <property type="nucleotide sequence ID" value="NZ_JACWFH010000005.1"/>
</dbReference>
<dbReference type="InterPro" id="IPR028082">
    <property type="entry name" value="Peripla_BP_I"/>
</dbReference>
<sequence>MKRLKQVSLFAILILLVGSLVACAGGKSKEAGSSKPAEAGENEVVVGYSGPLSGAAAQYGVNVLNGLKMAADEINETGFEIEGKTYKIKLIPMDDKYLPNETGVNVQRMATENDPVAVWIPHSGGVFASQTFNEKENVILMAQTSEPRMYEQGNKMMIGISPQYNIWPKTFSKYIMEHYGKKMALIPTNSQYGKDWLNVIEPVWEEMGGEFVFKGEIDFAKDTDYFTIMTNVLKQKPDVLFVGGPSEPTAKVVKQAQELGYTGSYMIMDQAKMEEMSGVIGGYEHLNGSVGVLPVDQIGSEASKLFVKNYQEKFNEKYATADSSLSYQGLFVLVEAMKAAKTVEDRSAIMSAVNEGIPNIPEEKAVIPLSGMSEVGSLQWEIQAGAVEDGQVIALPLVK</sequence>
<dbReference type="Gene3D" id="3.40.50.2300">
    <property type="match status" value="2"/>
</dbReference>
<dbReference type="InterPro" id="IPR051010">
    <property type="entry name" value="BCAA_transport"/>
</dbReference>
<gene>
    <name evidence="5" type="ORF">H0185_01705</name>
</gene>
<comment type="similarity">
    <text evidence="1">Belongs to the leucine-binding protein family.</text>
</comment>
<evidence type="ECO:0000256" key="1">
    <source>
        <dbReference type="ARBA" id="ARBA00010062"/>
    </source>
</evidence>
<dbReference type="PANTHER" id="PTHR30483">
    <property type="entry name" value="LEUCINE-SPECIFIC-BINDING PROTEIN"/>
    <property type="match status" value="1"/>
</dbReference>
<organism evidence="5 6">
    <name type="scientific">Mesobacillus maritimus</name>
    <dbReference type="NCBI Taxonomy" id="1643336"/>
    <lineage>
        <taxon>Bacteria</taxon>
        <taxon>Bacillati</taxon>
        <taxon>Bacillota</taxon>
        <taxon>Bacilli</taxon>
        <taxon>Bacillales</taxon>
        <taxon>Bacillaceae</taxon>
        <taxon>Mesobacillus</taxon>
    </lineage>
</organism>
<dbReference type="Proteomes" id="UP000769780">
    <property type="component" value="Unassembled WGS sequence"/>
</dbReference>
<evidence type="ECO:0000256" key="3">
    <source>
        <dbReference type="SAM" id="SignalP"/>
    </source>
</evidence>
<keyword evidence="2 3" id="KW-0732">Signal</keyword>
<accession>A0ABS7K030</accession>
<feature type="chain" id="PRO_5047330965" evidence="3">
    <location>
        <begin position="25"/>
        <end position="399"/>
    </location>
</feature>
<dbReference type="CDD" id="cd06336">
    <property type="entry name" value="PBP1_ABC_ligand_binding-like"/>
    <property type="match status" value="1"/>
</dbReference>
<dbReference type="Pfam" id="PF13458">
    <property type="entry name" value="Peripla_BP_6"/>
    <property type="match status" value="1"/>
</dbReference>
<dbReference type="SUPFAM" id="SSF53822">
    <property type="entry name" value="Periplasmic binding protein-like I"/>
    <property type="match status" value="1"/>
</dbReference>
<dbReference type="PANTHER" id="PTHR30483:SF6">
    <property type="entry name" value="PERIPLASMIC BINDING PROTEIN OF ABC TRANSPORTER FOR NATURAL AMINO ACIDS"/>
    <property type="match status" value="1"/>
</dbReference>
<dbReference type="EMBL" id="JACWFH010000005">
    <property type="protein sequence ID" value="MBY0095535.1"/>
    <property type="molecule type" value="Genomic_DNA"/>
</dbReference>
<keyword evidence="6" id="KW-1185">Reference proteome</keyword>
<dbReference type="InterPro" id="IPR028081">
    <property type="entry name" value="Leu-bd"/>
</dbReference>
<evidence type="ECO:0000259" key="4">
    <source>
        <dbReference type="Pfam" id="PF13458"/>
    </source>
</evidence>